<evidence type="ECO:0000313" key="1">
    <source>
        <dbReference type="EMBL" id="JAE27430.1"/>
    </source>
</evidence>
<dbReference type="EMBL" id="GBRH01170466">
    <property type="protein sequence ID" value="JAE27430.1"/>
    <property type="molecule type" value="Transcribed_RNA"/>
</dbReference>
<sequence>MSKQLSLSHINLMKCFQYFNLHQNLVEV</sequence>
<organism evidence="1">
    <name type="scientific">Arundo donax</name>
    <name type="common">Giant reed</name>
    <name type="synonym">Donax arundinaceus</name>
    <dbReference type="NCBI Taxonomy" id="35708"/>
    <lineage>
        <taxon>Eukaryota</taxon>
        <taxon>Viridiplantae</taxon>
        <taxon>Streptophyta</taxon>
        <taxon>Embryophyta</taxon>
        <taxon>Tracheophyta</taxon>
        <taxon>Spermatophyta</taxon>
        <taxon>Magnoliopsida</taxon>
        <taxon>Liliopsida</taxon>
        <taxon>Poales</taxon>
        <taxon>Poaceae</taxon>
        <taxon>PACMAD clade</taxon>
        <taxon>Arundinoideae</taxon>
        <taxon>Arundineae</taxon>
        <taxon>Arundo</taxon>
    </lineage>
</organism>
<proteinExistence type="predicted"/>
<accession>A0A0A9GQK2</accession>
<reference evidence="1" key="2">
    <citation type="journal article" date="2015" name="Data Brief">
        <title>Shoot transcriptome of the giant reed, Arundo donax.</title>
        <authorList>
            <person name="Barrero R.A."/>
            <person name="Guerrero F.D."/>
            <person name="Moolhuijzen P."/>
            <person name="Goolsby J.A."/>
            <person name="Tidwell J."/>
            <person name="Bellgard S.E."/>
            <person name="Bellgard M.I."/>
        </authorList>
    </citation>
    <scope>NUCLEOTIDE SEQUENCE</scope>
    <source>
        <tissue evidence="1">Shoot tissue taken approximately 20 cm above the soil surface</tissue>
    </source>
</reference>
<reference evidence="1" key="1">
    <citation type="submission" date="2014-09" db="EMBL/GenBank/DDBJ databases">
        <authorList>
            <person name="Magalhaes I.L.F."/>
            <person name="Oliveira U."/>
            <person name="Santos F.R."/>
            <person name="Vidigal T.H.D.A."/>
            <person name="Brescovit A.D."/>
            <person name="Santos A.J."/>
        </authorList>
    </citation>
    <scope>NUCLEOTIDE SEQUENCE</scope>
    <source>
        <tissue evidence="1">Shoot tissue taken approximately 20 cm above the soil surface</tissue>
    </source>
</reference>
<protein>
    <submittedName>
        <fullName evidence="1">Uncharacterized protein</fullName>
    </submittedName>
</protein>
<name>A0A0A9GQK2_ARUDO</name>
<dbReference type="AlphaFoldDB" id="A0A0A9GQK2"/>